<protein>
    <submittedName>
        <fullName evidence="1">Uncharacterized protein</fullName>
    </submittedName>
</protein>
<proteinExistence type="predicted"/>
<dbReference type="AlphaFoldDB" id="A0A0B8QQ42"/>
<accession>A0A0B8QQ42</accession>
<name>A0A0B8QQ42_9VIBR</name>
<comment type="caution">
    <text evidence="1">The sequence shown here is derived from an EMBL/GenBank/DDBJ whole genome shotgun (WGS) entry which is preliminary data.</text>
</comment>
<reference evidence="1 2" key="1">
    <citation type="submission" date="2015-01" db="EMBL/GenBank/DDBJ databases">
        <title>Vibrio sp. C94 JCM 19241 whole genome shotgun sequence.</title>
        <authorList>
            <person name="Sawabe T."/>
            <person name="Meirelles P."/>
            <person name="Feng G."/>
            <person name="Sayaka M."/>
            <person name="Hattori M."/>
            <person name="Ohkuma M."/>
        </authorList>
    </citation>
    <scope>NUCLEOTIDE SEQUENCE [LARGE SCALE GENOMIC DNA]</scope>
    <source>
        <strain evidence="2">JCM 19241</strain>
    </source>
</reference>
<evidence type="ECO:0000313" key="2">
    <source>
        <dbReference type="Proteomes" id="UP000031666"/>
    </source>
</evidence>
<dbReference type="STRING" id="1481914.JCM19241_5984"/>
<reference evidence="1 2" key="2">
    <citation type="submission" date="2015-01" db="EMBL/GenBank/DDBJ databases">
        <authorList>
            <consortium name="NBRP consortium"/>
            <person name="Sawabe T."/>
            <person name="Meirelles P."/>
            <person name="Feng G."/>
            <person name="Sayaka M."/>
            <person name="Hattori M."/>
            <person name="Ohkuma M."/>
        </authorList>
    </citation>
    <scope>NUCLEOTIDE SEQUENCE [LARGE SCALE GENOMIC DNA]</scope>
    <source>
        <strain evidence="2">JCM 19241</strain>
    </source>
</reference>
<gene>
    <name evidence="1" type="ORF">JCM19241_5984</name>
</gene>
<dbReference type="EMBL" id="BBSC01000007">
    <property type="protein sequence ID" value="GAM77088.1"/>
    <property type="molecule type" value="Genomic_DNA"/>
</dbReference>
<dbReference type="Proteomes" id="UP000031666">
    <property type="component" value="Unassembled WGS sequence"/>
</dbReference>
<evidence type="ECO:0000313" key="1">
    <source>
        <dbReference type="EMBL" id="GAM77088.1"/>
    </source>
</evidence>
<organism evidence="1 2">
    <name type="scientific">Vibrio ishigakensis</name>
    <dbReference type="NCBI Taxonomy" id="1481914"/>
    <lineage>
        <taxon>Bacteria</taxon>
        <taxon>Pseudomonadati</taxon>
        <taxon>Pseudomonadota</taxon>
        <taxon>Gammaproteobacteria</taxon>
        <taxon>Vibrionales</taxon>
        <taxon>Vibrionaceae</taxon>
        <taxon>Vibrio</taxon>
    </lineage>
</organism>
<sequence length="48" mass="5473">MKKKDPRPAPVAFRLTKEQQAKLKSLNPEQSIYLTAKQIVEKHLAEVA</sequence>